<dbReference type="Pfam" id="PF11267">
    <property type="entry name" value="DUF3067"/>
    <property type="match status" value="1"/>
</dbReference>
<proteinExistence type="predicted"/>
<dbReference type="PANTHER" id="PTHR35126:SF1">
    <property type="entry name" value="DUF3067 DOMAIN-CONTAINING PROTEIN"/>
    <property type="match status" value="1"/>
</dbReference>
<protein>
    <recommendedName>
        <fullName evidence="3">DUF3067 domain-containing protein</fullName>
    </recommendedName>
</protein>
<dbReference type="AlphaFoldDB" id="K9X710"/>
<dbReference type="EMBL" id="CP003642">
    <property type="protein sequence ID" value="AFZ27889.1"/>
    <property type="molecule type" value="Genomic_DNA"/>
</dbReference>
<dbReference type="eggNOG" id="ENOG50317CS">
    <property type="taxonomic scope" value="Bacteria"/>
</dbReference>
<reference evidence="1 2" key="1">
    <citation type="submission" date="2012-06" db="EMBL/GenBank/DDBJ databases">
        <title>Finished chromosome of genome of Cylindrospermum stagnale PCC 7417.</title>
        <authorList>
            <consortium name="US DOE Joint Genome Institute"/>
            <person name="Gugger M."/>
            <person name="Coursin T."/>
            <person name="Rippka R."/>
            <person name="Tandeau De Marsac N."/>
            <person name="Huntemann M."/>
            <person name="Wei C.-L."/>
            <person name="Han J."/>
            <person name="Detter J.C."/>
            <person name="Han C."/>
            <person name="Tapia R."/>
            <person name="Chen A."/>
            <person name="Kyrpides N."/>
            <person name="Mavromatis K."/>
            <person name="Markowitz V."/>
            <person name="Szeto E."/>
            <person name="Ivanova N."/>
            <person name="Pagani I."/>
            <person name="Pati A."/>
            <person name="Goodwin L."/>
            <person name="Nordberg H.P."/>
            <person name="Cantor M.N."/>
            <person name="Hua S.X."/>
            <person name="Woyke T."/>
            <person name="Kerfeld C.A."/>
        </authorList>
    </citation>
    <scope>NUCLEOTIDE SEQUENCE [LARGE SCALE GENOMIC DNA]</scope>
    <source>
        <strain evidence="1 2">PCC 7417</strain>
    </source>
</reference>
<sequence length="136" mass="15847">MTPNWDSPYCFKSMEQPNHESSQSKIYEPKSKIGMTGQELRQMLIDKWGYSYDVQFRRTQGKIFLQVMWKYLEQASFPLSEAEYQEHLDGIANYLSALGGTTQVQKFITQTRDRPRLGKAVSIPLELGERASEWML</sequence>
<evidence type="ECO:0000313" key="2">
    <source>
        <dbReference type="Proteomes" id="UP000010475"/>
    </source>
</evidence>
<dbReference type="STRING" id="56107.Cylst_5912"/>
<organism evidence="1 2">
    <name type="scientific">Cylindrospermum stagnale PCC 7417</name>
    <dbReference type="NCBI Taxonomy" id="56107"/>
    <lineage>
        <taxon>Bacteria</taxon>
        <taxon>Bacillati</taxon>
        <taxon>Cyanobacteriota</taxon>
        <taxon>Cyanophyceae</taxon>
        <taxon>Nostocales</taxon>
        <taxon>Nostocaceae</taxon>
        <taxon>Cylindrospermum</taxon>
    </lineage>
</organism>
<dbReference type="Gene3D" id="3.30.428.40">
    <property type="entry name" value="Protein of unknown function DUF3067"/>
    <property type="match status" value="1"/>
</dbReference>
<dbReference type="PANTHER" id="PTHR35126">
    <property type="entry name" value="SLR0598 PROTEIN"/>
    <property type="match status" value="1"/>
</dbReference>
<accession>K9X710</accession>
<name>K9X710_9NOST</name>
<keyword evidence="2" id="KW-1185">Reference proteome</keyword>
<evidence type="ECO:0000313" key="1">
    <source>
        <dbReference type="EMBL" id="AFZ27889.1"/>
    </source>
</evidence>
<dbReference type="InterPro" id="IPR021420">
    <property type="entry name" value="DUF3067"/>
</dbReference>
<dbReference type="HOGENOM" id="CLU_074695_2_0_3"/>
<evidence type="ECO:0008006" key="3">
    <source>
        <dbReference type="Google" id="ProtNLM"/>
    </source>
</evidence>
<dbReference type="Proteomes" id="UP000010475">
    <property type="component" value="Chromosome"/>
</dbReference>
<gene>
    <name evidence="1" type="ORF">Cylst_5912</name>
</gene>
<dbReference type="KEGG" id="csg:Cylst_5912"/>
<dbReference type="PATRIC" id="fig|56107.3.peg.6501"/>